<proteinExistence type="predicted"/>
<gene>
    <name evidence="1" type="ORF">G3570_05650</name>
</gene>
<dbReference type="InterPro" id="IPR021866">
    <property type="entry name" value="SpoIIAA-like"/>
</dbReference>
<keyword evidence="2" id="KW-1185">Reference proteome</keyword>
<dbReference type="AlphaFoldDB" id="A0A6M1T243"/>
<sequence length="119" mass="13915">MVELIDFQRGNVVGIKIDGKLTEEEFDKIASFCEDKLKEFQNIRLYAELESYGGMSPKAVLKDIKFGIKHWKQIEKEAIITDQQWMQKVAEAADKLFPNVEVKAFPFEESKWARKWISE</sequence>
<dbReference type="RefSeq" id="WP_165140164.1">
    <property type="nucleotide sequence ID" value="NZ_JAALLT010000002.1"/>
</dbReference>
<dbReference type="SUPFAM" id="SSF52091">
    <property type="entry name" value="SpoIIaa-like"/>
    <property type="match status" value="1"/>
</dbReference>
<dbReference type="InterPro" id="IPR038396">
    <property type="entry name" value="SpoIIAA-like_sf"/>
</dbReference>
<dbReference type="Gene3D" id="3.40.50.10600">
    <property type="entry name" value="SpoIIaa-like domains"/>
    <property type="match status" value="1"/>
</dbReference>
<organism evidence="1 2">
    <name type="scientific">Halalkalibaculum roseum</name>
    <dbReference type="NCBI Taxonomy" id="2709311"/>
    <lineage>
        <taxon>Bacteria</taxon>
        <taxon>Pseudomonadati</taxon>
        <taxon>Balneolota</taxon>
        <taxon>Balneolia</taxon>
        <taxon>Balneolales</taxon>
        <taxon>Balneolaceae</taxon>
        <taxon>Halalkalibaculum</taxon>
    </lineage>
</organism>
<dbReference type="Proteomes" id="UP000473278">
    <property type="component" value="Unassembled WGS sequence"/>
</dbReference>
<dbReference type="InterPro" id="IPR036513">
    <property type="entry name" value="STAS_dom_sf"/>
</dbReference>
<comment type="caution">
    <text evidence="1">The sequence shown here is derived from an EMBL/GenBank/DDBJ whole genome shotgun (WGS) entry which is preliminary data.</text>
</comment>
<accession>A0A6M1T243</accession>
<dbReference type="EMBL" id="JAALLT010000002">
    <property type="protein sequence ID" value="NGP76105.1"/>
    <property type="molecule type" value="Genomic_DNA"/>
</dbReference>
<evidence type="ECO:0000313" key="2">
    <source>
        <dbReference type="Proteomes" id="UP000473278"/>
    </source>
</evidence>
<name>A0A6M1T243_9BACT</name>
<protein>
    <submittedName>
        <fullName evidence="1">STAS/SEC14 domain-containing protein</fullName>
    </submittedName>
</protein>
<evidence type="ECO:0000313" key="1">
    <source>
        <dbReference type="EMBL" id="NGP76105.1"/>
    </source>
</evidence>
<reference evidence="1 2" key="1">
    <citation type="submission" date="2020-02" db="EMBL/GenBank/DDBJ databases">
        <title>Balneolaceae bacterium YR4-1, complete genome.</title>
        <authorList>
            <person name="Li Y."/>
            <person name="Wu S."/>
        </authorList>
    </citation>
    <scope>NUCLEOTIDE SEQUENCE [LARGE SCALE GENOMIC DNA]</scope>
    <source>
        <strain evidence="1 2">YR4-1</strain>
    </source>
</reference>
<dbReference type="Pfam" id="PF11964">
    <property type="entry name" value="SpoIIAA-like"/>
    <property type="match status" value="1"/>
</dbReference>